<dbReference type="Proteomes" id="UP000599688">
    <property type="component" value="Unassembled WGS sequence"/>
</dbReference>
<comment type="caution">
    <text evidence="1">The sequence shown here is derived from an EMBL/GenBank/DDBJ whole genome shotgun (WGS) entry which is preliminary data.</text>
</comment>
<sequence length="114" mass="12786">MVKIVDYVVNENNKGEEFCSLIVQGGVEKVTSKETGRSYLTVRKARVACTFDEITCKGLVGTELPGEVSKVQVEPYEYIVPSTGEVIEMNYSWRYLDEEDAVIKDQVVEQQSVA</sequence>
<proteinExistence type="predicted"/>
<dbReference type="AlphaFoldDB" id="A0A916ZU79"/>
<reference evidence="1 2" key="1">
    <citation type="journal article" date="2014" name="Int. J. Syst. Evol. Microbiol.">
        <title>Complete genome sequence of Corynebacterium casei LMG S-19264T (=DSM 44701T), isolated from a smear-ripened cheese.</title>
        <authorList>
            <consortium name="US DOE Joint Genome Institute (JGI-PGF)"/>
            <person name="Walter F."/>
            <person name="Albersmeier A."/>
            <person name="Kalinowski J."/>
            <person name="Ruckert C."/>
        </authorList>
    </citation>
    <scope>NUCLEOTIDE SEQUENCE [LARGE SCALE GENOMIC DNA]</scope>
    <source>
        <strain evidence="1 2">CGMCC 1.12925</strain>
    </source>
</reference>
<protein>
    <submittedName>
        <fullName evidence="1">Uncharacterized protein</fullName>
    </submittedName>
</protein>
<accession>A0A916ZU79</accession>
<evidence type="ECO:0000313" key="2">
    <source>
        <dbReference type="Proteomes" id="UP000599688"/>
    </source>
</evidence>
<name>A0A916ZU79_9FLAO</name>
<evidence type="ECO:0000313" key="1">
    <source>
        <dbReference type="EMBL" id="GGE14056.1"/>
    </source>
</evidence>
<keyword evidence="2" id="KW-1185">Reference proteome</keyword>
<organism evidence="1 2">
    <name type="scientific">Psychroflexus salis</name>
    <dbReference type="NCBI Taxonomy" id="1526574"/>
    <lineage>
        <taxon>Bacteria</taxon>
        <taxon>Pseudomonadati</taxon>
        <taxon>Bacteroidota</taxon>
        <taxon>Flavobacteriia</taxon>
        <taxon>Flavobacteriales</taxon>
        <taxon>Flavobacteriaceae</taxon>
        <taxon>Psychroflexus</taxon>
    </lineage>
</organism>
<gene>
    <name evidence="1" type="ORF">GCM10010831_14280</name>
</gene>
<dbReference type="EMBL" id="BMGL01000007">
    <property type="protein sequence ID" value="GGE14056.1"/>
    <property type="molecule type" value="Genomic_DNA"/>
</dbReference>
<dbReference type="RefSeq" id="WP_188406139.1">
    <property type="nucleotide sequence ID" value="NZ_BMGL01000007.1"/>
</dbReference>